<organism evidence="1 2">
    <name type="scientific">Sphingomonas swuensis</name>
    <dbReference type="NCBI Taxonomy" id="977800"/>
    <lineage>
        <taxon>Bacteria</taxon>
        <taxon>Pseudomonadati</taxon>
        <taxon>Pseudomonadota</taxon>
        <taxon>Alphaproteobacteria</taxon>
        <taxon>Sphingomonadales</taxon>
        <taxon>Sphingomonadaceae</taxon>
        <taxon>Sphingomonas</taxon>
    </lineage>
</organism>
<dbReference type="EMBL" id="BAABBQ010000001">
    <property type="protein sequence ID" value="GAA4022194.1"/>
    <property type="molecule type" value="Genomic_DNA"/>
</dbReference>
<gene>
    <name evidence="1" type="ORF">GCM10022280_23520</name>
</gene>
<evidence type="ECO:0000313" key="2">
    <source>
        <dbReference type="Proteomes" id="UP001500235"/>
    </source>
</evidence>
<reference evidence="2" key="1">
    <citation type="journal article" date="2019" name="Int. J. Syst. Evol. Microbiol.">
        <title>The Global Catalogue of Microorganisms (GCM) 10K type strain sequencing project: providing services to taxonomists for standard genome sequencing and annotation.</title>
        <authorList>
            <consortium name="The Broad Institute Genomics Platform"/>
            <consortium name="The Broad Institute Genome Sequencing Center for Infectious Disease"/>
            <person name="Wu L."/>
            <person name="Ma J."/>
        </authorList>
    </citation>
    <scope>NUCLEOTIDE SEQUENCE [LARGE SCALE GENOMIC DNA]</scope>
    <source>
        <strain evidence="2">JCM 17563</strain>
    </source>
</reference>
<accession>A0ABP7T7K5</accession>
<dbReference type="RefSeq" id="WP_344707579.1">
    <property type="nucleotide sequence ID" value="NZ_BAABBQ010000001.1"/>
</dbReference>
<sequence length="67" mass="7234">MPRSTAVVLPYSVRLGGPHPMRFGTGRRWLLGLAEKLDRLPSGLSDDARLFLGTYAAGFAAVSLYLA</sequence>
<name>A0ABP7T7K5_9SPHN</name>
<keyword evidence="2" id="KW-1185">Reference proteome</keyword>
<evidence type="ECO:0000313" key="1">
    <source>
        <dbReference type="EMBL" id="GAA4022194.1"/>
    </source>
</evidence>
<proteinExistence type="predicted"/>
<dbReference type="Proteomes" id="UP001500235">
    <property type="component" value="Unassembled WGS sequence"/>
</dbReference>
<protein>
    <submittedName>
        <fullName evidence="1">Uncharacterized protein</fullName>
    </submittedName>
</protein>
<comment type="caution">
    <text evidence="1">The sequence shown here is derived from an EMBL/GenBank/DDBJ whole genome shotgun (WGS) entry which is preliminary data.</text>
</comment>